<feature type="compositionally biased region" description="Polar residues" evidence="16">
    <location>
        <begin position="113"/>
        <end position="134"/>
    </location>
</feature>
<dbReference type="Proteomes" id="UP000002281">
    <property type="component" value="Chromosome 1"/>
</dbReference>
<dbReference type="GO" id="GO:0003735">
    <property type="term" value="F:structural constituent of ribosome"/>
    <property type="evidence" value="ECO:0000318"/>
    <property type="project" value="GO_Central"/>
</dbReference>
<dbReference type="GO" id="GO:0005730">
    <property type="term" value="C:nucleolus"/>
    <property type="evidence" value="ECO:0007669"/>
    <property type="project" value="UniProtKB-SubCell"/>
</dbReference>
<dbReference type="PaxDb" id="9796-ENSECAP00000044074"/>
<comment type="similarity">
    <text evidence="3">Belongs to the eukaryotic ribosomal protein eS10 family.</text>
</comment>
<dbReference type="InterPro" id="IPR037447">
    <property type="entry name" value="Ribosomal_eS10"/>
</dbReference>
<keyword evidence="11" id="KW-0687">Ribonucleoprotein</keyword>
<evidence type="ECO:0000256" key="1">
    <source>
        <dbReference type="ARBA" id="ARBA00004496"/>
    </source>
</evidence>
<evidence type="ECO:0000259" key="17">
    <source>
        <dbReference type="Pfam" id="PF03501"/>
    </source>
</evidence>
<keyword evidence="5" id="KW-0963">Cytoplasm</keyword>
<evidence type="ECO:0000256" key="10">
    <source>
        <dbReference type="ARBA" id="ARBA00023242"/>
    </source>
</evidence>
<evidence type="ECO:0000256" key="15">
    <source>
        <dbReference type="ARBA" id="ARBA00047069"/>
    </source>
</evidence>
<evidence type="ECO:0000256" key="13">
    <source>
        <dbReference type="ARBA" id="ARBA00044563"/>
    </source>
</evidence>
<protein>
    <recommendedName>
        <fullName evidence="12">Small ribosomal subunit protein eS10</fullName>
    </recommendedName>
    <alternativeName>
        <fullName evidence="13">40S ribosomal protein S10</fullName>
    </alternativeName>
</protein>
<evidence type="ECO:0000256" key="16">
    <source>
        <dbReference type="SAM" id="MobiDB-lite"/>
    </source>
</evidence>
<reference evidence="18" key="2">
    <citation type="submission" date="2025-08" db="UniProtKB">
        <authorList>
            <consortium name="Ensembl"/>
        </authorList>
    </citation>
    <scope>IDENTIFICATION</scope>
    <source>
        <strain evidence="18">Thoroughbred</strain>
    </source>
</reference>
<dbReference type="GO" id="GO:0022627">
    <property type="term" value="C:cytosolic small ribosomal subunit"/>
    <property type="evidence" value="ECO:0000318"/>
    <property type="project" value="GO_Central"/>
</dbReference>
<keyword evidence="9" id="KW-0689">Ribosomal protein</keyword>
<feature type="domain" description="Plectin/eS10 N-terminal" evidence="17">
    <location>
        <begin position="3"/>
        <end position="95"/>
    </location>
</feature>
<name>A0A3Q2I9D1_HORSE</name>
<evidence type="ECO:0000256" key="5">
    <source>
        <dbReference type="ARBA" id="ARBA00022490"/>
    </source>
</evidence>
<keyword evidence="4" id="KW-0488">Methylation</keyword>
<evidence type="ECO:0000256" key="7">
    <source>
        <dbReference type="ARBA" id="ARBA00022553"/>
    </source>
</evidence>
<evidence type="ECO:0000256" key="9">
    <source>
        <dbReference type="ARBA" id="ARBA00022980"/>
    </source>
</evidence>
<comment type="subunit">
    <text evidence="15">Component of the small ribosomal subunit. The methylated form interacts with NPM1.</text>
</comment>
<comment type="subcellular location">
    <subcellularLocation>
        <location evidence="1">Cytoplasm</location>
    </subcellularLocation>
    <subcellularLocation>
        <location evidence="2">Nucleus</location>
        <location evidence="2">Nucleolus</location>
    </subcellularLocation>
</comment>
<evidence type="ECO:0000256" key="14">
    <source>
        <dbReference type="ARBA" id="ARBA00045797"/>
    </source>
</evidence>
<keyword evidence="19" id="KW-1185">Reference proteome</keyword>
<evidence type="ECO:0000256" key="8">
    <source>
        <dbReference type="ARBA" id="ARBA00022843"/>
    </source>
</evidence>
<dbReference type="Pfam" id="PF03501">
    <property type="entry name" value="S10_plectin"/>
    <property type="match status" value="1"/>
</dbReference>
<organism evidence="18 19">
    <name type="scientific">Equus caballus</name>
    <name type="common">Horse</name>
    <dbReference type="NCBI Taxonomy" id="9796"/>
    <lineage>
        <taxon>Eukaryota</taxon>
        <taxon>Metazoa</taxon>
        <taxon>Chordata</taxon>
        <taxon>Craniata</taxon>
        <taxon>Vertebrata</taxon>
        <taxon>Euteleostomi</taxon>
        <taxon>Mammalia</taxon>
        <taxon>Eutheria</taxon>
        <taxon>Laurasiatheria</taxon>
        <taxon>Perissodactyla</taxon>
        <taxon>Equidae</taxon>
        <taxon>Equus</taxon>
    </lineage>
</organism>
<dbReference type="STRING" id="9796.ENSECAP00000044074"/>
<reference evidence="18 19" key="1">
    <citation type="journal article" date="2009" name="Science">
        <title>Genome sequence, comparative analysis, and population genetics of the domestic horse.</title>
        <authorList>
            <consortium name="Broad Institute Genome Sequencing Platform"/>
            <consortium name="Broad Institute Whole Genome Assembly Team"/>
            <person name="Wade C.M."/>
            <person name="Giulotto E."/>
            <person name="Sigurdsson S."/>
            <person name="Zoli M."/>
            <person name="Gnerre S."/>
            <person name="Imsland F."/>
            <person name="Lear T.L."/>
            <person name="Adelson D.L."/>
            <person name="Bailey E."/>
            <person name="Bellone R.R."/>
            <person name="Bloecker H."/>
            <person name="Distl O."/>
            <person name="Edgar R.C."/>
            <person name="Garber M."/>
            <person name="Leeb T."/>
            <person name="Mauceli E."/>
            <person name="MacLeod J.N."/>
            <person name="Penedo M.C.T."/>
            <person name="Raison J.M."/>
            <person name="Sharpe T."/>
            <person name="Vogel J."/>
            <person name="Andersson L."/>
            <person name="Antczak D.F."/>
            <person name="Biagi T."/>
            <person name="Binns M.M."/>
            <person name="Chowdhary B.P."/>
            <person name="Coleman S.J."/>
            <person name="Della Valle G."/>
            <person name="Fryc S."/>
            <person name="Guerin G."/>
            <person name="Hasegawa T."/>
            <person name="Hill E.W."/>
            <person name="Jurka J."/>
            <person name="Kiialainen A."/>
            <person name="Lindgren G."/>
            <person name="Liu J."/>
            <person name="Magnani E."/>
            <person name="Mickelson J.R."/>
            <person name="Murray J."/>
            <person name="Nergadze S.G."/>
            <person name="Onofrio R."/>
            <person name="Pedroni S."/>
            <person name="Piras M.F."/>
            <person name="Raudsepp T."/>
            <person name="Rocchi M."/>
            <person name="Roeed K.H."/>
            <person name="Ryder O.A."/>
            <person name="Searle S."/>
            <person name="Skow L."/>
            <person name="Swinburne J.E."/>
            <person name="Syvaenen A.C."/>
            <person name="Tozaki T."/>
            <person name="Valberg S.J."/>
            <person name="Vaudin M."/>
            <person name="White J.R."/>
            <person name="Zody M.C."/>
            <person name="Lander E.S."/>
            <person name="Lindblad-Toh K."/>
        </authorList>
    </citation>
    <scope>NUCLEOTIDE SEQUENCE [LARGE SCALE GENOMIC DNA]</scope>
    <source>
        <strain evidence="18 19">Thoroughbred</strain>
    </source>
</reference>
<dbReference type="GO" id="GO:0003723">
    <property type="term" value="F:RNA binding"/>
    <property type="evidence" value="ECO:0000318"/>
    <property type="project" value="GO_Central"/>
</dbReference>
<keyword evidence="8" id="KW-0832">Ubl conjugation</keyword>
<evidence type="ECO:0000313" key="18">
    <source>
        <dbReference type="Ensembl" id="ENSECAP00000044074.2"/>
    </source>
</evidence>
<dbReference type="PANTHER" id="PTHR12146">
    <property type="entry name" value="40S RIBOSOMAL PROTEIN S10"/>
    <property type="match status" value="1"/>
</dbReference>
<evidence type="ECO:0000256" key="3">
    <source>
        <dbReference type="ARBA" id="ARBA00007278"/>
    </source>
</evidence>
<keyword evidence="10" id="KW-0539">Nucleus</keyword>
<accession>A0A3Q2I9D1</accession>
<dbReference type="Ensembl" id="ENSECAT00000039420.2">
    <property type="protein sequence ID" value="ENSECAP00000044074.2"/>
    <property type="gene ID" value="ENSECAG00000031422.2"/>
</dbReference>
<dbReference type="GeneTree" id="ENSGT00440000034918"/>
<evidence type="ECO:0000256" key="4">
    <source>
        <dbReference type="ARBA" id="ARBA00022481"/>
    </source>
</evidence>
<evidence type="ECO:0000313" key="19">
    <source>
        <dbReference type="Proteomes" id="UP000002281"/>
    </source>
</evidence>
<dbReference type="Bgee" id="ENSECAG00000031422">
    <property type="expression patterns" value="Expressed in chorionic villus and 2 other cell types or tissues"/>
</dbReference>
<evidence type="ECO:0000256" key="11">
    <source>
        <dbReference type="ARBA" id="ARBA00023274"/>
    </source>
</evidence>
<dbReference type="PANTHER" id="PTHR12146:SF10">
    <property type="entry name" value="SMALL RIBOSOMAL SUBUNIT PROTEIN ES10"/>
    <property type="match status" value="1"/>
</dbReference>
<sequence length="153" mass="17549">MLMPMKNWIAIYELLLKETVMLPRRTSTCQSTPSWQERMCPIFMSPRPRGLSSHNATEETVCWRHFYWCLTNKGCQYLRDYHHLPPGVVCATLHHSHPETGRPGRKGWRASGPQDSPETSMDRLPSQQRNSTSEADVVVNLASQLRLEGIVLC</sequence>
<dbReference type="InterPro" id="IPR036388">
    <property type="entry name" value="WH-like_DNA-bd_sf"/>
</dbReference>
<dbReference type="InterPro" id="IPR005326">
    <property type="entry name" value="Plectin_eS10_N"/>
</dbReference>
<evidence type="ECO:0000256" key="2">
    <source>
        <dbReference type="ARBA" id="ARBA00004604"/>
    </source>
</evidence>
<reference evidence="18" key="3">
    <citation type="submission" date="2025-09" db="UniProtKB">
        <authorList>
            <consortium name="Ensembl"/>
        </authorList>
    </citation>
    <scope>IDENTIFICATION</scope>
    <source>
        <strain evidence="18">Thoroughbred</strain>
    </source>
</reference>
<proteinExistence type="inferred from homology"/>
<dbReference type="Gene3D" id="1.10.10.10">
    <property type="entry name" value="Winged helix-like DNA-binding domain superfamily/Winged helix DNA-binding domain"/>
    <property type="match status" value="1"/>
</dbReference>
<evidence type="ECO:0000256" key="12">
    <source>
        <dbReference type="ARBA" id="ARBA00044523"/>
    </source>
</evidence>
<evidence type="ECO:0000256" key="6">
    <source>
        <dbReference type="ARBA" id="ARBA00022499"/>
    </source>
</evidence>
<comment type="function">
    <text evidence="14">Component of the 40S ribosomal subunit. The ribosome is a large ribonucleoprotein complex responsible for the synthesis of proteins in the cell.</text>
</comment>
<dbReference type="InParanoid" id="A0A3Q2I9D1"/>
<dbReference type="AlphaFoldDB" id="A0A3Q2I9D1"/>
<keyword evidence="7" id="KW-0597">Phosphoprotein</keyword>
<feature type="region of interest" description="Disordered" evidence="16">
    <location>
        <begin position="98"/>
        <end position="135"/>
    </location>
</feature>
<keyword evidence="6" id="KW-1017">Isopeptide bond</keyword>